<dbReference type="InterPro" id="IPR033118">
    <property type="entry name" value="EXPERA"/>
</dbReference>
<accession>A0A8J1MT73</accession>
<comment type="similarity">
    <text evidence="7">Belongs to the TM6SF family.</text>
</comment>
<feature type="transmembrane region" description="Helical" evidence="11">
    <location>
        <begin position="62"/>
        <end position="81"/>
    </location>
</feature>
<dbReference type="PANTHER" id="PTHR14568">
    <property type="entry name" value="TRANSMEMBRANE SUPERFAMILY 6 MEMBER 1/2"/>
    <property type="match status" value="1"/>
</dbReference>
<evidence type="ECO:0000256" key="11">
    <source>
        <dbReference type="SAM" id="Phobius"/>
    </source>
</evidence>
<sequence>MQRVVTGAATQWVKNTTLCSLIGRDNLVLLPSEIIIISFFYQLAYSDCQDDRRGSENYRTIGLYWVGSILMSTIVFIPGNIVGKYGTRTCSALLLNLPYLCLPLWAGFKIYQQPSDTPILSSKAIQNIQHRSIFQRPSDLLLTLYLIVATLFCIFRGMIALDCPADLCRFYVQVQEPYIKDPSAYPKLQMLVLMFYYVPYNLILLYGLLVPGCTWMPDLSLISAGGIAQAQFSHIGASLHARTPYIYRVPNEAKIFFFTANILYGLGSQLLAHRCVNKPEFFLKAKSGAKDE</sequence>
<feature type="transmembrane region" description="Helical" evidence="11">
    <location>
        <begin position="188"/>
        <end position="209"/>
    </location>
</feature>
<keyword evidence="4 10" id="KW-1133">Transmembrane helix</keyword>
<evidence type="ECO:0000256" key="10">
    <source>
        <dbReference type="PROSITE-ProRule" id="PRU01087"/>
    </source>
</evidence>
<evidence type="ECO:0000256" key="1">
    <source>
        <dbReference type="ARBA" id="ARBA00004155"/>
    </source>
</evidence>
<dbReference type="Pfam" id="PF05241">
    <property type="entry name" value="EBP"/>
    <property type="match status" value="1"/>
</dbReference>
<evidence type="ECO:0000256" key="3">
    <source>
        <dbReference type="ARBA" id="ARBA00022737"/>
    </source>
</evidence>
<dbReference type="GO" id="GO:0005765">
    <property type="term" value="C:lysosomal membrane"/>
    <property type="evidence" value="ECO:0007669"/>
    <property type="project" value="UniProtKB-SubCell"/>
</dbReference>
<evidence type="ECO:0000313" key="14">
    <source>
        <dbReference type="RefSeq" id="XP_041444210.1"/>
    </source>
</evidence>
<dbReference type="GeneID" id="108712887"/>
<keyword evidence="13" id="KW-1185">Reference proteome</keyword>
<dbReference type="Proteomes" id="UP000186698">
    <property type="component" value="Chromosome 3S"/>
</dbReference>
<dbReference type="InterPro" id="IPR047195">
    <property type="entry name" value="TM6SF1-like"/>
</dbReference>
<dbReference type="InterPro" id="IPR059044">
    <property type="entry name" value="TM_Tm6sf1/2"/>
</dbReference>
<dbReference type="PANTHER" id="PTHR14568:SF10">
    <property type="entry name" value="TRANSMEMBRANE 6 SUPERFAMILY MEMBER 1"/>
    <property type="match status" value="1"/>
</dbReference>
<dbReference type="AlphaFoldDB" id="A0A8J1MT73"/>
<evidence type="ECO:0000256" key="6">
    <source>
        <dbReference type="ARBA" id="ARBA00023228"/>
    </source>
</evidence>
<dbReference type="Pfam" id="PF26083">
    <property type="entry name" value="TM_Tm6sf2"/>
    <property type="match status" value="1"/>
</dbReference>
<name>A0A8J1MT73_XENLA</name>
<dbReference type="PROSITE" id="PS51751">
    <property type="entry name" value="EXPERA"/>
    <property type="match status" value="1"/>
</dbReference>
<dbReference type="CDD" id="cd21106">
    <property type="entry name" value="TM6SF1-like"/>
    <property type="match status" value="1"/>
</dbReference>
<evidence type="ECO:0000259" key="12">
    <source>
        <dbReference type="PROSITE" id="PS51751"/>
    </source>
</evidence>
<evidence type="ECO:0000256" key="2">
    <source>
        <dbReference type="ARBA" id="ARBA00022692"/>
    </source>
</evidence>
<protein>
    <recommendedName>
        <fullName evidence="9">Transmembrane 6 superfamily member 1</fullName>
    </recommendedName>
</protein>
<proteinExistence type="inferred from homology"/>
<reference evidence="14" key="2">
    <citation type="submission" date="2025-08" db="UniProtKB">
        <authorList>
            <consortium name="RefSeq"/>
        </authorList>
    </citation>
    <scope>IDENTIFICATION</scope>
    <source>
        <strain evidence="14">J_2021</strain>
        <tissue evidence="14">Erythrocytes</tissue>
    </source>
</reference>
<keyword evidence="6" id="KW-0458">Lysosome</keyword>
<feature type="domain" description="EXPERA" evidence="12">
    <location>
        <begin position="138"/>
        <end position="272"/>
    </location>
</feature>
<evidence type="ECO:0000256" key="7">
    <source>
        <dbReference type="ARBA" id="ARBA00034760"/>
    </source>
</evidence>
<dbReference type="RefSeq" id="XP_041444210.1">
    <property type="nucleotide sequence ID" value="XM_041588276.1"/>
</dbReference>
<keyword evidence="5 10" id="KW-0472">Membrane</keyword>
<dbReference type="CTD" id="108712887"/>
<gene>
    <name evidence="14" type="primary">LOC108712887</name>
</gene>
<comment type="subcellular location">
    <subcellularLocation>
        <location evidence="1">Lysosome membrane</location>
        <topology evidence="1">Multi-pass membrane protein</topology>
    </subcellularLocation>
</comment>
<evidence type="ECO:0000256" key="9">
    <source>
        <dbReference type="ARBA" id="ARBA00040707"/>
    </source>
</evidence>
<feature type="transmembrane region" description="Helical" evidence="11">
    <location>
        <begin position="140"/>
        <end position="161"/>
    </location>
</feature>
<evidence type="ECO:0000256" key="4">
    <source>
        <dbReference type="ARBA" id="ARBA00022989"/>
    </source>
</evidence>
<keyword evidence="3" id="KW-0677">Repeat</keyword>
<evidence type="ECO:0000256" key="5">
    <source>
        <dbReference type="ARBA" id="ARBA00023136"/>
    </source>
</evidence>
<keyword evidence="2 10" id="KW-0812">Transmembrane</keyword>
<reference evidence="13" key="1">
    <citation type="submission" date="2024-06" db="UniProtKB">
        <authorList>
            <consortium name="RefSeq"/>
        </authorList>
    </citation>
    <scope>NUCLEOTIDE SEQUENCE [LARGE SCALE GENOMIC DNA]</scope>
    <source>
        <strain evidence="13">J_2021</strain>
    </source>
</reference>
<evidence type="ECO:0000313" key="13">
    <source>
        <dbReference type="Proteomes" id="UP000186698"/>
    </source>
</evidence>
<evidence type="ECO:0000256" key="8">
    <source>
        <dbReference type="ARBA" id="ARBA00037773"/>
    </source>
</evidence>
<comment type="function">
    <text evidence="8">May function as sterol isomerase.</text>
</comment>
<organism evidence="13 14">
    <name type="scientific">Xenopus laevis</name>
    <name type="common">African clawed frog</name>
    <dbReference type="NCBI Taxonomy" id="8355"/>
    <lineage>
        <taxon>Eukaryota</taxon>
        <taxon>Metazoa</taxon>
        <taxon>Chordata</taxon>
        <taxon>Craniata</taxon>
        <taxon>Vertebrata</taxon>
        <taxon>Euteleostomi</taxon>
        <taxon>Amphibia</taxon>
        <taxon>Batrachia</taxon>
        <taxon>Anura</taxon>
        <taxon>Pipoidea</taxon>
        <taxon>Pipidae</taxon>
        <taxon>Xenopodinae</taxon>
        <taxon>Xenopus</taxon>
        <taxon>Xenopus</taxon>
    </lineage>
</organism>